<reference evidence="1" key="1">
    <citation type="submission" date="2014-09" db="EMBL/GenBank/DDBJ databases">
        <authorList>
            <person name="Magalhaes I.L.F."/>
            <person name="Oliveira U."/>
            <person name="Santos F.R."/>
            <person name="Vidigal T.H.D.A."/>
            <person name="Brescovit A.D."/>
            <person name="Santos A.J."/>
        </authorList>
    </citation>
    <scope>NUCLEOTIDE SEQUENCE</scope>
    <source>
        <tissue evidence="1">Shoot tissue taken approximately 20 cm above the soil surface</tissue>
    </source>
</reference>
<protein>
    <submittedName>
        <fullName evidence="1">Uncharacterized protein</fullName>
    </submittedName>
</protein>
<name>A0A0A8YDA8_ARUDO</name>
<sequence>MTISEENKFLYLLLRIRILCVHVLA</sequence>
<dbReference type="EMBL" id="GBRH01274357">
    <property type="protein sequence ID" value="JAD23538.1"/>
    <property type="molecule type" value="Transcribed_RNA"/>
</dbReference>
<proteinExistence type="predicted"/>
<organism evidence="1">
    <name type="scientific">Arundo donax</name>
    <name type="common">Giant reed</name>
    <name type="synonym">Donax arundinaceus</name>
    <dbReference type="NCBI Taxonomy" id="35708"/>
    <lineage>
        <taxon>Eukaryota</taxon>
        <taxon>Viridiplantae</taxon>
        <taxon>Streptophyta</taxon>
        <taxon>Embryophyta</taxon>
        <taxon>Tracheophyta</taxon>
        <taxon>Spermatophyta</taxon>
        <taxon>Magnoliopsida</taxon>
        <taxon>Liliopsida</taxon>
        <taxon>Poales</taxon>
        <taxon>Poaceae</taxon>
        <taxon>PACMAD clade</taxon>
        <taxon>Arundinoideae</taxon>
        <taxon>Arundineae</taxon>
        <taxon>Arundo</taxon>
    </lineage>
</organism>
<dbReference type="AlphaFoldDB" id="A0A0A8YDA8"/>
<evidence type="ECO:0000313" key="1">
    <source>
        <dbReference type="EMBL" id="JAD23538.1"/>
    </source>
</evidence>
<reference evidence="1" key="2">
    <citation type="journal article" date="2015" name="Data Brief">
        <title>Shoot transcriptome of the giant reed, Arundo donax.</title>
        <authorList>
            <person name="Barrero R.A."/>
            <person name="Guerrero F.D."/>
            <person name="Moolhuijzen P."/>
            <person name="Goolsby J.A."/>
            <person name="Tidwell J."/>
            <person name="Bellgard S.E."/>
            <person name="Bellgard M.I."/>
        </authorList>
    </citation>
    <scope>NUCLEOTIDE SEQUENCE</scope>
    <source>
        <tissue evidence="1">Shoot tissue taken approximately 20 cm above the soil surface</tissue>
    </source>
</reference>
<accession>A0A0A8YDA8</accession>